<reference evidence="2" key="2">
    <citation type="submission" date="2020-05" db="UniProtKB">
        <authorList>
            <consortium name="EnsemblMetazoa"/>
        </authorList>
    </citation>
    <scope>IDENTIFICATION</scope>
    <source>
        <strain evidence="2">CM1001059</strain>
    </source>
</reference>
<evidence type="ECO:0000313" key="2">
    <source>
        <dbReference type="EnsemblMetazoa" id="AMEC011720-PA"/>
    </source>
</evidence>
<feature type="region of interest" description="Disordered" evidence="1">
    <location>
        <begin position="661"/>
        <end position="708"/>
    </location>
</feature>
<organism evidence="2 3">
    <name type="scientific">Anopheles melas</name>
    <dbReference type="NCBI Taxonomy" id="34690"/>
    <lineage>
        <taxon>Eukaryota</taxon>
        <taxon>Metazoa</taxon>
        <taxon>Ecdysozoa</taxon>
        <taxon>Arthropoda</taxon>
        <taxon>Hexapoda</taxon>
        <taxon>Insecta</taxon>
        <taxon>Pterygota</taxon>
        <taxon>Neoptera</taxon>
        <taxon>Endopterygota</taxon>
        <taxon>Diptera</taxon>
        <taxon>Nematocera</taxon>
        <taxon>Culicoidea</taxon>
        <taxon>Culicidae</taxon>
        <taxon>Anophelinae</taxon>
        <taxon>Anopheles</taxon>
    </lineage>
</organism>
<reference evidence="3" key="1">
    <citation type="submission" date="2014-01" db="EMBL/GenBank/DDBJ databases">
        <title>The Genome Sequence of Anopheles melas CM1001059_A (V2).</title>
        <authorList>
            <consortium name="The Broad Institute Genomics Platform"/>
            <person name="Neafsey D.E."/>
            <person name="Besansky N."/>
            <person name="Howell P."/>
            <person name="Walton C."/>
            <person name="Young S.K."/>
            <person name="Zeng Q."/>
            <person name="Gargeya S."/>
            <person name="Fitzgerald M."/>
            <person name="Haas B."/>
            <person name="Abouelleil A."/>
            <person name="Allen A.W."/>
            <person name="Alvarado L."/>
            <person name="Arachchi H.M."/>
            <person name="Berlin A.M."/>
            <person name="Chapman S.B."/>
            <person name="Gainer-Dewar J."/>
            <person name="Goldberg J."/>
            <person name="Griggs A."/>
            <person name="Gujja S."/>
            <person name="Hansen M."/>
            <person name="Howarth C."/>
            <person name="Imamovic A."/>
            <person name="Ireland A."/>
            <person name="Larimer J."/>
            <person name="McCowan C."/>
            <person name="Murphy C."/>
            <person name="Pearson M."/>
            <person name="Poon T.W."/>
            <person name="Priest M."/>
            <person name="Roberts A."/>
            <person name="Saif S."/>
            <person name="Shea T."/>
            <person name="Sisk P."/>
            <person name="Sykes S."/>
            <person name="Wortman J."/>
            <person name="Nusbaum C."/>
            <person name="Birren B."/>
        </authorList>
    </citation>
    <scope>NUCLEOTIDE SEQUENCE [LARGE SCALE GENOMIC DNA]</scope>
    <source>
        <strain evidence="3">CM1001059</strain>
    </source>
</reference>
<protein>
    <submittedName>
        <fullName evidence="2">Uncharacterized protein</fullName>
    </submittedName>
</protein>
<feature type="compositionally biased region" description="Polar residues" evidence="1">
    <location>
        <begin position="65"/>
        <end position="74"/>
    </location>
</feature>
<proteinExistence type="predicted"/>
<dbReference type="Proteomes" id="UP000075902">
    <property type="component" value="Unassembled WGS sequence"/>
</dbReference>
<feature type="region of interest" description="Disordered" evidence="1">
    <location>
        <begin position="552"/>
        <end position="625"/>
    </location>
</feature>
<feature type="compositionally biased region" description="Low complexity" evidence="1">
    <location>
        <begin position="696"/>
        <end position="705"/>
    </location>
</feature>
<accession>A0A182U0K3</accession>
<dbReference type="EnsemblMetazoa" id="AMEC011720-RA">
    <property type="protein sequence ID" value="AMEC011720-PA"/>
    <property type="gene ID" value="AMEC011720"/>
</dbReference>
<feature type="compositionally biased region" description="Pro residues" evidence="1">
    <location>
        <begin position="566"/>
        <end position="577"/>
    </location>
</feature>
<dbReference type="VEuPathDB" id="VectorBase:AMEC011720"/>
<feature type="compositionally biased region" description="Polar residues" evidence="1">
    <location>
        <begin position="672"/>
        <end position="688"/>
    </location>
</feature>
<feature type="region of interest" description="Disordered" evidence="1">
    <location>
        <begin position="1"/>
        <end position="99"/>
    </location>
</feature>
<name>A0A182U0K3_9DIPT</name>
<evidence type="ECO:0000256" key="1">
    <source>
        <dbReference type="SAM" id="MobiDB-lite"/>
    </source>
</evidence>
<feature type="compositionally biased region" description="Basic and acidic residues" evidence="1">
    <location>
        <begin position="597"/>
        <end position="607"/>
    </location>
</feature>
<dbReference type="AlphaFoldDB" id="A0A182U0K3"/>
<sequence length="1138" mass="126249">MANQPGSSKQSSSSTQRDREVMANIRQHTQKHTLLPRRQSVPTTRSTEAAPEPGLSRKRQESGAPATSRTTTKPGPSKPANVGPRPGPSTTKTMPSVRYLPTAERNKQLAENSYARELFLKHTNIKEIVAKKMPQRSAKTQQLYAAHCYELYVQQPKMRIREPLHEVRFDTRYNEGLFRMATEMPLTTPQALVEHKQTLAGAGIGQLCFVDMTQRNSALDHQAQVIQKLKADFQHWSSKLQKLPTYILMCQRKRETEDRKFLSLVKHHSSLKGSWTLRQPMVLEDLIEEWRLPSEKRRNMVWGLLRFDDDHLNQRYGVANYSKFPLNVAVEPEEIVEYAVRNIDFRDDGDAAGQQLGPPGMDSVERCITPVNDSSAYRQDTQEAIHEAIELTEEDIKVEYITTDAEDGAAAQPVNAPNTENVPQNHQMVVIPAHAVQAANAHSDDLSAALREPSTRRQSGEVVYTLEYITKHTNIYVRTVQNYMQRNKGKNQSLTLEKIEKYVAKYYNLFRDTFARQQLPEGINFLNPQDQKELSEKGPLVWALGKVEKGQATVPASNSNSVPLELRPPPKPVPVPQPAVRRPSVSQPPRPTGSNEPKAKQQKKDPILRTVVPTRPGCIQYDSDSSINSIENTQHQDQDVMNVAPDAGNNNQSIAFVSIPSNAPVPSEQRPPLSQDSNAPHSQDTPDTLSFVPYASSTQQTQSQQPYDRETVPLLAQEPPPLTQDPLQLSGTTIPPIAAPNPFASCLTPASSNVSPPSVAIRPNAGQTLSQASSVIPPFQVANDQQPAGGSGSTPPSASLHSFTIKQEALSQVEAHGGDTSGYKNDVQILPTPEADIIYVNDSEDLNTVGGTVEVETAAFDPIVARANALFAINRQTVVLDDVFLSCSEITSNSSLEGRGNRVIKEEQLTISPPRIGRYISLEPHRPRHRPQPCIPLATTKVSGSSAHFMLLTHINIQSVRYTKYPTIWPQCNVLQHNPLTVNVNPPCDGIFSVPVRDQHACQLLGLSAGGKGAEGLLAALQHVGKFRYGSKEPTKEYYRLTITEKVLQLFFATVPTCPLDGGLVMCLNSRSSLPADGDEVQLVRFNYYAHARPPQRGYAGTKVRKEEEEECLSHYLMPGIAQQMKAFREKLLHQAKC</sequence>
<keyword evidence="3" id="KW-1185">Reference proteome</keyword>
<evidence type="ECO:0000313" key="3">
    <source>
        <dbReference type="Proteomes" id="UP000075902"/>
    </source>
</evidence>